<evidence type="ECO:0000313" key="3">
    <source>
        <dbReference type="Proteomes" id="UP000184509"/>
    </source>
</evidence>
<organism evidence="2 3">
    <name type="scientific">Bacteroides luti</name>
    <dbReference type="NCBI Taxonomy" id="1297750"/>
    <lineage>
        <taxon>Bacteria</taxon>
        <taxon>Pseudomonadati</taxon>
        <taxon>Bacteroidota</taxon>
        <taxon>Bacteroidia</taxon>
        <taxon>Bacteroidales</taxon>
        <taxon>Bacteroidaceae</taxon>
        <taxon>Bacteroides</taxon>
    </lineage>
</organism>
<feature type="domain" description="DUF4372" evidence="1">
    <location>
        <begin position="5"/>
        <end position="47"/>
    </location>
</feature>
<dbReference type="InterPro" id="IPR025399">
    <property type="entry name" value="DUF4372"/>
</dbReference>
<keyword evidence="3" id="KW-1185">Reference proteome</keyword>
<dbReference type="RefSeq" id="WP_245797137.1">
    <property type="nucleotide sequence ID" value="NZ_FQTV01000021.1"/>
</dbReference>
<evidence type="ECO:0000259" key="1">
    <source>
        <dbReference type="Pfam" id="PF14294"/>
    </source>
</evidence>
<sequence length="58" mass="7235">MNRDKFVFAQLVSFLDRNWFYYIVRKYEGNKYVKHFTCWNQLLALMLGRSRSKRHETE</sequence>
<gene>
    <name evidence="2" type="ORF">SAMN05444405_12149</name>
</gene>
<accession>A0A1M5GLW8</accession>
<dbReference type="Proteomes" id="UP000184509">
    <property type="component" value="Unassembled WGS sequence"/>
</dbReference>
<dbReference type="AlphaFoldDB" id="A0A1M5GLW8"/>
<evidence type="ECO:0000313" key="2">
    <source>
        <dbReference type="EMBL" id="SHG04729.1"/>
    </source>
</evidence>
<dbReference type="Pfam" id="PF14294">
    <property type="entry name" value="DUF4372"/>
    <property type="match status" value="1"/>
</dbReference>
<dbReference type="EMBL" id="FQTV01000021">
    <property type="protein sequence ID" value="SHG04729.1"/>
    <property type="molecule type" value="Genomic_DNA"/>
</dbReference>
<proteinExistence type="predicted"/>
<reference evidence="2 3" key="1">
    <citation type="submission" date="2016-11" db="EMBL/GenBank/DDBJ databases">
        <authorList>
            <person name="Jaros S."/>
            <person name="Januszkiewicz K."/>
            <person name="Wedrychowicz H."/>
        </authorList>
    </citation>
    <scope>NUCLEOTIDE SEQUENCE [LARGE SCALE GENOMIC DNA]</scope>
    <source>
        <strain evidence="2 3">DSM 26991</strain>
    </source>
</reference>
<name>A0A1M5GLW8_9BACE</name>
<protein>
    <recommendedName>
        <fullName evidence="1">DUF4372 domain-containing protein</fullName>
    </recommendedName>
</protein>